<name>A0ABZ2ATD2_9TREE</name>
<dbReference type="EMBL" id="CP143808">
    <property type="protein sequence ID" value="WVO20461.1"/>
    <property type="molecule type" value="Genomic_DNA"/>
</dbReference>
<dbReference type="RefSeq" id="XP_064719700.1">
    <property type="nucleotide sequence ID" value="XM_064863628.1"/>
</dbReference>
<dbReference type="GeneID" id="89988532"/>
<gene>
    <name evidence="1" type="ORF">IAS62_001758</name>
</gene>
<reference evidence="1 2" key="1">
    <citation type="submission" date="2024-01" db="EMBL/GenBank/DDBJ databases">
        <title>Comparative genomics of Cryptococcus and Kwoniella reveals pathogenesis evolution and contrasting modes of karyotype evolution via chromosome fusion or intercentromeric recombination.</title>
        <authorList>
            <person name="Coelho M.A."/>
            <person name="David-Palma M."/>
            <person name="Shea T."/>
            <person name="Bowers K."/>
            <person name="McGinley-Smith S."/>
            <person name="Mohammad A.W."/>
            <person name="Gnirke A."/>
            <person name="Yurkov A.M."/>
            <person name="Nowrousian M."/>
            <person name="Sun S."/>
            <person name="Cuomo C.A."/>
            <person name="Heitman J."/>
        </authorList>
    </citation>
    <scope>NUCLEOTIDE SEQUENCE [LARGE SCALE GENOMIC DNA]</scope>
    <source>
        <strain evidence="1 2">7685027</strain>
    </source>
</reference>
<organism evidence="1 2">
    <name type="scientific">Cryptococcus decagattii</name>
    <dbReference type="NCBI Taxonomy" id="1859122"/>
    <lineage>
        <taxon>Eukaryota</taxon>
        <taxon>Fungi</taxon>
        <taxon>Dikarya</taxon>
        <taxon>Basidiomycota</taxon>
        <taxon>Agaricomycotina</taxon>
        <taxon>Tremellomycetes</taxon>
        <taxon>Tremellales</taxon>
        <taxon>Cryptococcaceae</taxon>
        <taxon>Cryptococcus</taxon>
        <taxon>Cryptococcus gattii species complex</taxon>
    </lineage>
</organism>
<evidence type="ECO:0000313" key="1">
    <source>
        <dbReference type="EMBL" id="WVO20461.1"/>
    </source>
</evidence>
<protein>
    <submittedName>
        <fullName evidence="1">Uncharacterized protein</fullName>
    </submittedName>
</protein>
<accession>A0ABZ2ATD2</accession>
<evidence type="ECO:0000313" key="2">
    <source>
        <dbReference type="Proteomes" id="UP001432216"/>
    </source>
</evidence>
<sequence length="104" mass="11703">MVSSAHSIGQSKRIRAMRIVERTVSVTYYRQFEIVYTYDGFVPDSYGDPKSESRLSTRIGGVSKVWPSSVPHAKEASGTSTRLMTCTSLPILKDRLPVIRTFLF</sequence>
<dbReference type="Proteomes" id="UP001432216">
    <property type="component" value="Chromosome 3"/>
</dbReference>
<keyword evidence="2" id="KW-1185">Reference proteome</keyword>
<proteinExistence type="predicted"/>